<evidence type="ECO:0000256" key="1">
    <source>
        <dbReference type="ARBA" id="ARBA00007189"/>
    </source>
</evidence>
<evidence type="ECO:0008006" key="4">
    <source>
        <dbReference type="Google" id="ProtNLM"/>
    </source>
</evidence>
<sequence length="265" mass="28108">MTTPPFEHLLDEHRALLAHYGRAQLRCTQLVTAQAHAIAQMQAEIIRLRAQVVVRETALAWEREDRAALLAQLPGLPRRRVLARQVEGLAARIHDLARDVLHWQWRAGARPLPLPASSAPSGVQPAAAVPDGAAPAAAVDRPDATAPRSVLCIAQDASGALVTQRMVESAEGLVTAQAAADAAIVAAEDGHAALEASLVAADLVICQTGCVGHNAYWRVEDHCRRTGKPCVLVDQPQVVHVLRGQHSAHVPHGVLLAEAAAPAGR</sequence>
<evidence type="ECO:0000313" key="3">
    <source>
        <dbReference type="Proteomes" id="UP001267710"/>
    </source>
</evidence>
<dbReference type="EMBL" id="JAVIZX010000001">
    <property type="protein sequence ID" value="MDR6215066.1"/>
    <property type="molecule type" value="Genomic_DNA"/>
</dbReference>
<comment type="similarity">
    <text evidence="1">Belongs to the UPF0751 family.</text>
</comment>
<name>A0ABU1ICV6_9BURK</name>
<organism evidence="2 3">
    <name type="scientific">Paracidovorax wautersii</name>
    <dbReference type="NCBI Taxonomy" id="1177982"/>
    <lineage>
        <taxon>Bacteria</taxon>
        <taxon>Pseudomonadati</taxon>
        <taxon>Pseudomonadota</taxon>
        <taxon>Betaproteobacteria</taxon>
        <taxon>Burkholderiales</taxon>
        <taxon>Comamonadaceae</taxon>
        <taxon>Paracidovorax</taxon>
    </lineage>
</organism>
<comment type="caution">
    <text evidence="2">The sequence shown here is derived from an EMBL/GenBank/DDBJ whole genome shotgun (WGS) entry which is preliminary data.</text>
</comment>
<reference evidence="2 3" key="1">
    <citation type="submission" date="2023-08" db="EMBL/GenBank/DDBJ databases">
        <title>Functional and genomic diversity of the sorghum phyllosphere microbiome.</title>
        <authorList>
            <person name="Shade A."/>
        </authorList>
    </citation>
    <scope>NUCLEOTIDE SEQUENCE [LARGE SCALE GENOMIC DNA]</scope>
    <source>
        <strain evidence="2 3">SORGH_AS_0335</strain>
    </source>
</reference>
<dbReference type="RefSeq" id="WP_309829380.1">
    <property type="nucleotide sequence ID" value="NZ_JAVIZX010000001.1"/>
</dbReference>
<gene>
    <name evidence="2" type="ORF">QE399_002755</name>
</gene>
<dbReference type="InterPro" id="IPR016772">
    <property type="entry name" value="UCP020408"/>
</dbReference>
<accession>A0ABU1ICV6</accession>
<dbReference type="Proteomes" id="UP001267710">
    <property type="component" value="Unassembled WGS sequence"/>
</dbReference>
<evidence type="ECO:0000313" key="2">
    <source>
        <dbReference type="EMBL" id="MDR6215066.1"/>
    </source>
</evidence>
<keyword evidence="3" id="KW-1185">Reference proteome</keyword>
<protein>
    <recommendedName>
        <fullName evidence="4">DUF2325 domain-containing protein</fullName>
    </recommendedName>
</protein>
<proteinExistence type="inferred from homology"/>
<dbReference type="Pfam" id="PF10087">
    <property type="entry name" value="DUF2325"/>
    <property type="match status" value="1"/>
</dbReference>